<dbReference type="EMBL" id="JAUSVF010000001">
    <property type="protein sequence ID" value="MDQ0318604.1"/>
    <property type="molecule type" value="Genomic_DNA"/>
</dbReference>
<evidence type="ECO:0000313" key="1">
    <source>
        <dbReference type="EMBL" id="MDQ0318604.1"/>
    </source>
</evidence>
<name>A0ABU0BK44_9HYPH</name>
<proteinExistence type="predicted"/>
<evidence type="ECO:0000313" key="2">
    <source>
        <dbReference type="Proteomes" id="UP001230207"/>
    </source>
</evidence>
<dbReference type="Proteomes" id="UP001230207">
    <property type="component" value="Unassembled WGS sequence"/>
</dbReference>
<keyword evidence="2" id="KW-1185">Reference proteome</keyword>
<comment type="caution">
    <text evidence="1">The sequence shown here is derived from an EMBL/GenBank/DDBJ whole genome shotgun (WGS) entry which is preliminary data.</text>
</comment>
<organism evidence="1 2">
    <name type="scientific">Pararhizobium capsulatum DSM 1112</name>
    <dbReference type="NCBI Taxonomy" id="1121113"/>
    <lineage>
        <taxon>Bacteria</taxon>
        <taxon>Pseudomonadati</taxon>
        <taxon>Pseudomonadota</taxon>
        <taxon>Alphaproteobacteria</taxon>
        <taxon>Hyphomicrobiales</taxon>
        <taxon>Rhizobiaceae</taxon>
        <taxon>Rhizobium/Agrobacterium group</taxon>
        <taxon>Pararhizobium</taxon>
    </lineage>
</organism>
<gene>
    <name evidence="1" type="ORF">QO002_000742</name>
</gene>
<protein>
    <submittedName>
        <fullName evidence="1">Uncharacterized protein</fullName>
    </submittedName>
</protein>
<sequence length="60" mass="6881">MTSSISTTDYQELRKKTEAETVETAALRELLQRRLKEPLIPAIEMAVRVAATIERKRHSL</sequence>
<reference evidence="1 2" key="1">
    <citation type="submission" date="2023-07" db="EMBL/GenBank/DDBJ databases">
        <title>Genomic Encyclopedia of Type Strains, Phase IV (KMG-IV): sequencing the most valuable type-strain genomes for metagenomic binning, comparative biology and taxonomic classification.</title>
        <authorList>
            <person name="Goeker M."/>
        </authorList>
    </citation>
    <scope>NUCLEOTIDE SEQUENCE [LARGE SCALE GENOMIC DNA]</scope>
    <source>
        <strain evidence="1 2">DSM 1112</strain>
    </source>
</reference>
<accession>A0ABU0BK44</accession>